<organism evidence="2 3">
    <name type="scientific">Capsicum annuum</name>
    <name type="common">Capsicum pepper</name>
    <dbReference type="NCBI Taxonomy" id="4072"/>
    <lineage>
        <taxon>Eukaryota</taxon>
        <taxon>Viridiplantae</taxon>
        <taxon>Streptophyta</taxon>
        <taxon>Embryophyta</taxon>
        <taxon>Tracheophyta</taxon>
        <taxon>Spermatophyta</taxon>
        <taxon>Magnoliopsida</taxon>
        <taxon>eudicotyledons</taxon>
        <taxon>Gunneridae</taxon>
        <taxon>Pentapetalae</taxon>
        <taxon>asterids</taxon>
        <taxon>lamiids</taxon>
        <taxon>Solanales</taxon>
        <taxon>Solanaceae</taxon>
        <taxon>Solanoideae</taxon>
        <taxon>Capsiceae</taxon>
        <taxon>Capsicum</taxon>
    </lineage>
</organism>
<accession>A0A2G2Z9E4</accession>
<evidence type="ECO:0000313" key="2">
    <source>
        <dbReference type="EMBL" id="PHT78495.1"/>
    </source>
</evidence>
<dbReference type="Gramene" id="PHT78495">
    <property type="protein sequence ID" value="PHT78495"/>
    <property type="gene ID" value="T459_16547"/>
</dbReference>
<dbReference type="InterPro" id="IPR036397">
    <property type="entry name" value="RNaseH_sf"/>
</dbReference>
<sequence>MKQNGKAGIGGVVGDGGGNRIFVYAVLVKCQNHNVVEAMAAKYAAQWIKNANLKHCTIELDSSIVDDMLRNKTSNNLILKPIMKRPMR</sequence>
<dbReference type="Gene3D" id="3.30.420.10">
    <property type="entry name" value="Ribonuclease H-like superfamily/Ribonuclease H"/>
    <property type="match status" value="1"/>
</dbReference>
<proteinExistence type="predicted"/>
<dbReference type="SUPFAM" id="SSF53098">
    <property type="entry name" value="Ribonuclease H-like"/>
    <property type="match status" value="1"/>
</dbReference>
<feature type="domain" description="RNase H type-1" evidence="1">
    <location>
        <begin position="2"/>
        <end position="81"/>
    </location>
</feature>
<dbReference type="AlphaFoldDB" id="A0A2G2Z9E4"/>
<dbReference type="GO" id="GO:0004523">
    <property type="term" value="F:RNA-DNA hybrid ribonuclease activity"/>
    <property type="evidence" value="ECO:0007669"/>
    <property type="project" value="InterPro"/>
</dbReference>
<evidence type="ECO:0000313" key="3">
    <source>
        <dbReference type="Proteomes" id="UP000222542"/>
    </source>
</evidence>
<reference evidence="2 3" key="2">
    <citation type="journal article" date="2017" name="Genome Biol.">
        <title>New reference genome sequences of hot pepper reveal the massive evolution of plant disease-resistance genes by retroduplication.</title>
        <authorList>
            <person name="Kim S."/>
            <person name="Park J."/>
            <person name="Yeom S.I."/>
            <person name="Kim Y.M."/>
            <person name="Seo E."/>
            <person name="Kim K.T."/>
            <person name="Kim M.S."/>
            <person name="Lee J.M."/>
            <person name="Cheong K."/>
            <person name="Shin H.S."/>
            <person name="Kim S.B."/>
            <person name="Han K."/>
            <person name="Lee J."/>
            <person name="Park M."/>
            <person name="Lee H.A."/>
            <person name="Lee H.Y."/>
            <person name="Lee Y."/>
            <person name="Oh S."/>
            <person name="Lee J.H."/>
            <person name="Choi E."/>
            <person name="Choi E."/>
            <person name="Lee S.E."/>
            <person name="Jeon J."/>
            <person name="Kim H."/>
            <person name="Choi G."/>
            <person name="Song H."/>
            <person name="Lee J."/>
            <person name="Lee S.C."/>
            <person name="Kwon J.K."/>
            <person name="Lee H.Y."/>
            <person name="Koo N."/>
            <person name="Hong Y."/>
            <person name="Kim R.W."/>
            <person name="Kang W.H."/>
            <person name="Huh J.H."/>
            <person name="Kang B.C."/>
            <person name="Yang T.J."/>
            <person name="Lee Y.H."/>
            <person name="Bennetzen J.L."/>
            <person name="Choi D."/>
        </authorList>
    </citation>
    <scope>NUCLEOTIDE SEQUENCE [LARGE SCALE GENOMIC DNA]</scope>
    <source>
        <strain evidence="3">cv. CM334</strain>
    </source>
</reference>
<name>A0A2G2Z9E4_CAPAN</name>
<dbReference type="EMBL" id="AYRZ02000006">
    <property type="protein sequence ID" value="PHT78495.1"/>
    <property type="molecule type" value="Genomic_DNA"/>
</dbReference>
<dbReference type="InterPro" id="IPR012337">
    <property type="entry name" value="RNaseH-like_sf"/>
</dbReference>
<keyword evidence="3" id="KW-1185">Reference proteome</keyword>
<protein>
    <recommendedName>
        <fullName evidence="1">RNase H type-1 domain-containing protein</fullName>
    </recommendedName>
</protein>
<dbReference type="Proteomes" id="UP000222542">
    <property type="component" value="Unassembled WGS sequence"/>
</dbReference>
<dbReference type="InterPro" id="IPR002156">
    <property type="entry name" value="RNaseH_domain"/>
</dbReference>
<gene>
    <name evidence="2" type="ORF">T459_16547</name>
</gene>
<evidence type="ECO:0000259" key="1">
    <source>
        <dbReference type="Pfam" id="PF13456"/>
    </source>
</evidence>
<reference evidence="2 3" key="1">
    <citation type="journal article" date="2014" name="Nat. Genet.">
        <title>Genome sequence of the hot pepper provides insights into the evolution of pungency in Capsicum species.</title>
        <authorList>
            <person name="Kim S."/>
            <person name="Park M."/>
            <person name="Yeom S.I."/>
            <person name="Kim Y.M."/>
            <person name="Lee J.M."/>
            <person name="Lee H.A."/>
            <person name="Seo E."/>
            <person name="Choi J."/>
            <person name="Cheong K."/>
            <person name="Kim K.T."/>
            <person name="Jung K."/>
            <person name="Lee G.W."/>
            <person name="Oh S.K."/>
            <person name="Bae C."/>
            <person name="Kim S.B."/>
            <person name="Lee H.Y."/>
            <person name="Kim S.Y."/>
            <person name="Kim M.S."/>
            <person name="Kang B.C."/>
            <person name="Jo Y.D."/>
            <person name="Yang H.B."/>
            <person name="Jeong H.J."/>
            <person name="Kang W.H."/>
            <person name="Kwon J.K."/>
            <person name="Shin C."/>
            <person name="Lim J.Y."/>
            <person name="Park J.H."/>
            <person name="Huh J.H."/>
            <person name="Kim J.S."/>
            <person name="Kim B.D."/>
            <person name="Cohen O."/>
            <person name="Paran I."/>
            <person name="Suh M.C."/>
            <person name="Lee S.B."/>
            <person name="Kim Y.K."/>
            <person name="Shin Y."/>
            <person name="Noh S.J."/>
            <person name="Park J."/>
            <person name="Seo Y.S."/>
            <person name="Kwon S.Y."/>
            <person name="Kim H.A."/>
            <person name="Park J.M."/>
            <person name="Kim H.J."/>
            <person name="Choi S.B."/>
            <person name="Bosland P.W."/>
            <person name="Reeves G."/>
            <person name="Jo S.H."/>
            <person name="Lee B.W."/>
            <person name="Cho H.T."/>
            <person name="Choi H.S."/>
            <person name="Lee M.S."/>
            <person name="Yu Y."/>
            <person name="Do Choi Y."/>
            <person name="Park B.S."/>
            <person name="van Deynze A."/>
            <person name="Ashrafi H."/>
            <person name="Hill T."/>
            <person name="Kim W.T."/>
            <person name="Pai H.S."/>
            <person name="Ahn H.K."/>
            <person name="Yeam I."/>
            <person name="Giovannoni J.J."/>
            <person name="Rose J.K."/>
            <person name="Sorensen I."/>
            <person name="Lee S.J."/>
            <person name="Kim R.W."/>
            <person name="Choi I.Y."/>
            <person name="Choi B.S."/>
            <person name="Lim J.S."/>
            <person name="Lee Y.H."/>
            <person name="Choi D."/>
        </authorList>
    </citation>
    <scope>NUCLEOTIDE SEQUENCE [LARGE SCALE GENOMIC DNA]</scope>
    <source>
        <strain evidence="3">cv. CM334</strain>
    </source>
</reference>
<dbReference type="Pfam" id="PF13456">
    <property type="entry name" value="RVT_3"/>
    <property type="match status" value="1"/>
</dbReference>
<dbReference type="GO" id="GO:0003676">
    <property type="term" value="F:nucleic acid binding"/>
    <property type="evidence" value="ECO:0007669"/>
    <property type="project" value="InterPro"/>
</dbReference>
<comment type="caution">
    <text evidence="2">The sequence shown here is derived from an EMBL/GenBank/DDBJ whole genome shotgun (WGS) entry which is preliminary data.</text>
</comment>